<dbReference type="InterPro" id="IPR050532">
    <property type="entry name" value="Globin-like_OT"/>
</dbReference>
<dbReference type="GeneID" id="100375983"/>
<dbReference type="RefSeq" id="XP_002739228.1">
    <property type="nucleotide sequence ID" value="XM_002739182.1"/>
</dbReference>
<dbReference type="PROSITE" id="PS01033">
    <property type="entry name" value="GLOBIN"/>
    <property type="match status" value="1"/>
</dbReference>
<dbReference type="InterPro" id="IPR009050">
    <property type="entry name" value="Globin-like_sf"/>
</dbReference>
<dbReference type="Proteomes" id="UP000694865">
    <property type="component" value="Unplaced"/>
</dbReference>
<dbReference type="Pfam" id="PF00042">
    <property type="entry name" value="Globin"/>
    <property type="match status" value="1"/>
</dbReference>
<evidence type="ECO:0000313" key="8">
    <source>
        <dbReference type="Proteomes" id="UP000694865"/>
    </source>
</evidence>
<evidence type="ECO:0000259" key="7">
    <source>
        <dbReference type="PROSITE" id="PS01033"/>
    </source>
</evidence>
<sequence length="180" mass="20188">MGNEVAKSSRSSTSQSLSKEQEKILVQTWLSIRGDLERIGLLMFTGLFEHHPEAKVMFGLSDTAMSPKDKENTALIKEHGLRFMNVVRDVLTLISEKNGSQAECVLIDLGRRHCSYNADINLIDVFGQQFIASIQPTLTGSWDKKVEDAWIQLFKYIAFTMKQGLAAELIDKSLKLNGKP</sequence>
<proteinExistence type="inferred from homology"/>
<protein>
    <submittedName>
        <fullName evidence="9">Non-symbiotic hemoglobin 2-like</fullName>
    </submittedName>
</protein>
<keyword evidence="1 6" id="KW-0813">Transport</keyword>
<name>A0ABM0GX16_SACKO</name>
<comment type="similarity">
    <text evidence="6">Belongs to the globin family.</text>
</comment>
<evidence type="ECO:0000256" key="2">
    <source>
        <dbReference type="ARBA" id="ARBA00022617"/>
    </source>
</evidence>
<keyword evidence="4" id="KW-0479">Metal-binding</keyword>
<dbReference type="SUPFAM" id="SSF46458">
    <property type="entry name" value="Globin-like"/>
    <property type="match status" value="1"/>
</dbReference>
<dbReference type="InterPro" id="IPR000971">
    <property type="entry name" value="Globin"/>
</dbReference>
<evidence type="ECO:0000256" key="3">
    <source>
        <dbReference type="ARBA" id="ARBA00022621"/>
    </source>
</evidence>
<gene>
    <name evidence="9" type="primary">LOC100375983</name>
</gene>
<keyword evidence="2 6" id="KW-0349">Heme</keyword>
<dbReference type="PRINTS" id="PR00188">
    <property type="entry name" value="PLANTGLOBIN"/>
</dbReference>
<keyword evidence="3 6" id="KW-0561">Oxygen transport</keyword>
<accession>A0ABM0GX16</accession>
<evidence type="ECO:0000256" key="4">
    <source>
        <dbReference type="ARBA" id="ARBA00022723"/>
    </source>
</evidence>
<evidence type="ECO:0000256" key="1">
    <source>
        <dbReference type="ARBA" id="ARBA00022448"/>
    </source>
</evidence>
<keyword evidence="5" id="KW-0408">Iron</keyword>
<dbReference type="Gene3D" id="1.10.490.10">
    <property type="entry name" value="Globins"/>
    <property type="match status" value="1"/>
</dbReference>
<reference evidence="9" key="1">
    <citation type="submission" date="2025-08" db="UniProtKB">
        <authorList>
            <consortium name="RefSeq"/>
        </authorList>
    </citation>
    <scope>IDENTIFICATION</scope>
    <source>
        <tissue evidence="9">Testes</tissue>
    </source>
</reference>
<dbReference type="PANTHER" id="PTHR46458:SF1">
    <property type="entry name" value="GEO09476P1"/>
    <property type="match status" value="1"/>
</dbReference>
<evidence type="ECO:0000256" key="5">
    <source>
        <dbReference type="ARBA" id="ARBA00023004"/>
    </source>
</evidence>
<organism evidence="8 9">
    <name type="scientific">Saccoglossus kowalevskii</name>
    <name type="common">Acorn worm</name>
    <dbReference type="NCBI Taxonomy" id="10224"/>
    <lineage>
        <taxon>Eukaryota</taxon>
        <taxon>Metazoa</taxon>
        <taxon>Hemichordata</taxon>
        <taxon>Enteropneusta</taxon>
        <taxon>Harrimaniidae</taxon>
        <taxon>Saccoglossus</taxon>
    </lineage>
</organism>
<dbReference type="PANTHER" id="PTHR46458">
    <property type="entry name" value="BLR2807 PROTEIN"/>
    <property type="match status" value="1"/>
</dbReference>
<evidence type="ECO:0000256" key="6">
    <source>
        <dbReference type="RuleBase" id="RU000356"/>
    </source>
</evidence>
<dbReference type="InterPro" id="IPR012292">
    <property type="entry name" value="Globin/Proto"/>
</dbReference>
<feature type="domain" description="Globin" evidence="7">
    <location>
        <begin position="16"/>
        <end position="166"/>
    </location>
</feature>
<keyword evidence="8" id="KW-1185">Reference proteome</keyword>
<evidence type="ECO:0000313" key="9">
    <source>
        <dbReference type="RefSeq" id="XP_002739228.1"/>
    </source>
</evidence>